<reference evidence="1" key="1">
    <citation type="submission" date="2019-08" db="EMBL/GenBank/DDBJ databases">
        <authorList>
            <person name="Kucharzyk K."/>
            <person name="Murdoch R.W."/>
            <person name="Higgins S."/>
            <person name="Loffler F."/>
        </authorList>
    </citation>
    <scope>NUCLEOTIDE SEQUENCE</scope>
</reference>
<name>A0A644X4K3_9ZZZZ</name>
<dbReference type="EMBL" id="VSSQ01001741">
    <property type="protein sequence ID" value="MPM10781.1"/>
    <property type="molecule type" value="Genomic_DNA"/>
</dbReference>
<comment type="caution">
    <text evidence="1">The sequence shown here is derived from an EMBL/GenBank/DDBJ whole genome shotgun (WGS) entry which is preliminary data.</text>
</comment>
<accession>A0A644X4K3</accession>
<organism evidence="1">
    <name type="scientific">bioreactor metagenome</name>
    <dbReference type="NCBI Taxonomy" id="1076179"/>
    <lineage>
        <taxon>unclassified sequences</taxon>
        <taxon>metagenomes</taxon>
        <taxon>ecological metagenomes</taxon>
    </lineage>
</organism>
<gene>
    <name evidence="1" type="ORF">SDC9_57116</name>
</gene>
<sequence>MRTTLRHSLNLALSAFHLLNFGRFAPVISNILYLGLPAVEERVFVGGGAKRVGTENTRSDIS</sequence>
<evidence type="ECO:0000313" key="1">
    <source>
        <dbReference type="EMBL" id="MPM10781.1"/>
    </source>
</evidence>
<proteinExistence type="predicted"/>
<protein>
    <submittedName>
        <fullName evidence="1">Uncharacterized protein</fullName>
    </submittedName>
</protein>
<dbReference type="AlphaFoldDB" id="A0A644X4K3"/>